<protein>
    <recommendedName>
        <fullName evidence="1">Lipid II flippase Amj</fullName>
    </recommendedName>
</protein>
<keyword evidence="1" id="KW-0813">Transport</keyword>
<feature type="transmembrane region" description="Helical" evidence="1">
    <location>
        <begin position="6"/>
        <end position="27"/>
    </location>
</feature>
<feature type="transmembrane region" description="Helical" evidence="1">
    <location>
        <begin position="97"/>
        <end position="120"/>
    </location>
</feature>
<name>A0A6I3SG73_HELMO</name>
<keyword evidence="1" id="KW-1003">Cell membrane</keyword>
<feature type="transmembrane region" description="Helical" evidence="1">
    <location>
        <begin position="39"/>
        <end position="57"/>
    </location>
</feature>
<comment type="caution">
    <text evidence="1">Lacks conserved residue(s) required for the propagation of feature annotation.</text>
</comment>
<dbReference type="GO" id="GO:0009252">
    <property type="term" value="P:peptidoglycan biosynthetic process"/>
    <property type="evidence" value="ECO:0007669"/>
    <property type="project" value="UniProtKB-UniRule"/>
</dbReference>
<keyword evidence="1" id="KW-0133">Cell shape</keyword>
<dbReference type="GO" id="GO:0008360">
    <property type="term" value="P:regulation of cell shape"/>
    <property type="evidence" value="ECO:0007669"/>
    <property type="project" value="UniProtKB-KW"/>
</dbReference>
<dbReference type="HAMAP" id="MF_02077">
    <property type="entry name" value="Amj_flippase"/>
    <property type="match status" value="1"/>
</dbReference>
<reference evidence="2 3" key="1">
    <citation type="submission" date="2019-11" db="EMBL/GenBank/DDBJ databases">
        <title>Whole-genome sequence of a the green, strictly anaerobic photosynthetic bacterium Heliobacillus mobilis DSM 6151.</title>
        <authorList>
            <person name="Kyndt J.A."/>
            <person name="Meyer T.E."/>
        </authorList>
    </citation>
    <scope>NUCLEOTIDE SEQUENCE [LARGE SCALE GENOMIC DNA]</scope>
    <source>
        <strain evidence="2 3">DSM 6151</strain>
    </source>
</reference>
<dbReference type="Pfam" id="PF10997">
    <property type="entry name" value="Amj"/>
    <property type="match status" value="1"/>
</dbReference>
<dbReference type="GO" id="GO:0005886">
    <property type="term" value="C:plasma membrane"/>
    <property type="evidence" value="ECO:0007669"/>
    <property type="project" value="UniProtKB-SubCell"/>
</dbReference>
<evidence type="ECO:0000313" key="2">
    <source>
        <dbReference type="EMBL" id="MTV47894.1"/>
    </source>
</evidence>
<evidence type="ECO:0000313" key="3">
    <source>
        <dbReference type="Proteomes" id="UP000430670"/>
    </source>
</evidence>
<comment type="caution">
    <text evidence="2">The sequence shown here is derived from an EMBL/GenBank/DDBJ whole genome shotgun (WGS) entry which is preliminary data.</text>
</comment>
<dbReference type="RefSeq" id="WP_155475009.1">
    <property type="nucleotide sequence ID" value="NZ_WNKU01000002.1"/>
</dbReference>
<dbReference type="UniPathway" id="UPA00219"/>
<keyword evidence="1" id="KW-0812">Transmembrane</keyword>
<dbReference type="InterPro" id="IPR021260">
    <property type="entry name" value="Amj"/>
</dbReference>
<comment type="similarity">
    <text evidence="1">Belongs to the Amj family.</text>
</comment>
<keyword evidence="1" id="KW-0961">Cell wall biogenesis/degradation</keyword>
<keyword evidence="3" id="KW-1185">Reference proteome</keyword>
<keyword evidence="1" id="KW-1133">Transmembrane helix</keyword>
<comment type="function">
    <text evidence="1">Involved in peptidoglycan biosynthesis. Transports lipid-linked peptidoglycan precursors from the inner to the outer leaflet of the cytoplasmic membrane.</text>
</comment>
<comment type="pathway">
    <text evidence="1">Cell wall biogenesis; peptidoglycan biosynthesis.</text>
</comment>
<dbReference type="AlphaFoldDB" id="A0A6I3SG73"/>
<feature type="transmembrane region" description="Helical" evidence="1">
    <location>
        <begin position="175"/>
        <end position="195"/>
    </location>
</feature>
<dbReference type="GO" id="GO:0015648">
    <property type="term" value="F:lipid-linked peptidoglycan transporter activity"/>
    <property type="evidence" value="ECO:0007669"/>
    <property type="project" value="UniProtKB-UniRule"/>
</dbReference>
<comment type="subcellular location">
    <subcellularLocation>
        <location evidence="1">Cell membrane</location>
        <topology evidence="1">Multi-pass membrane protein</topology>
    </subcellularLocation>
</comment>
<dbReference type="OrthoDB" id="7888986at2"/>
<proteinExistence type="inferred from homology"/>
<evidence type="ECO:0000256" key="1">
    <source>
        <dbReference type="HAMAP-Rule" id="MF_02077"/>
    </source>
</evidence>
<organism evidence="2 3">
    <name type="scientific">Heliobacterium mobile</name>
    <name type="common">Heliobacillus mobilis</name>
    <dbReference type="NCBI Taxonomy" id="28064"/>
    <lineage>
        <taxon>Bacteria</taxon>
        <taxon>Bacillati</taxon>
        <taxon>Bacillota</taxon>
        <taxon>Clostridia</taxon>
        <taxon>Eubacteriales</taxon>
        <taxon>Heliobacteriaceae</taxon>
        <taxon>Heliobacterium</taxon>
    </lineage>
</organism>
<feature type="transmembrane region" description="Helical" evidence="1">
    <location>
        <begin position="207"/>
        <end position="228"/>
    </location>
</feature>
<dbReference type="EMBL" id="WNKU01000002">
    <property type="protein sequence ID" value="MTV47894.1"/>
    <property type="molecule type" value="Genomic_DNA"/>
</dbReference>
<keyword evidence="1" id="KW-0472">Membrane</keyword>
<dbReference type="GO" id="GO:0071555">
    <property type="term" value="P:cell wall organization"/>
    <property type="evidence" value="ECO:0007669"/>
    <property type="project" value="UniProtKB-KW"/>
</dbReference>
<dbReference type="Proteomes" id="UP000430670">
    <property type="component" value="Unassembled WGS sequence"/>
</dbReference>
<keyword evidence="1" id="KW-0573">Peptidoglycan synthesis</keyword>
<gene>
    <name evidence="1" type="primary">amj</name>
    <name evidence="2" type="ORF">GJ688_02710</name>
</gene>
<accession>A0A6I3SG73</accession>
<sequence>MLTEFRLTIVFLLTAFIHMFQTFNYSVRLAGVRTRRVSMAYSLFSVLFLLASTANTIQAPLMAKGIEAASSLLPNISSNSPDAYSVFVESVDTQLRYILLGATVGTICGTLLIPSFTRIFSNSILLLEKAGSVPRLLLATLSFRRFKHLVNNVQLPNLEVIARMREERTIPTKTLILNIIVTAIFSTGVLSALYAGVLAPEYRQTAGYLAAVINGMATILLATLIDPVTAIYTDEAISGKRSEDEVKSLVMYMAFSRITGTLFAQVLLLPSAKIIQWVTHII</sequence>